<evidence type="ECO:0000256" key="1">
    <source>
        <dbReference type="SAM" id="MobiDB-lite"/>
    </source>
</evidence>
<evidence type="ECO:0000313" key="2">
    <source>
        <dbReference type="EMBL" id="MCD9638409.1"/>
    </source>
</evidence>
<dbReference type="EMBL" id="JACEIK010002694">
    <property type="protein sequence ID" value="MCD9638409.1"/>
    <property type="molecule type" value="Genomic_DNA"/>
</dbReference>
<dbReference type="Proteomes" id="UP000823775">
    <property type="component" value="Unassembled WGS sequence"/>
</dbReference>
<proteinExistence type="predicted"/>
<protein>
    <submittedName>
        <fullName evidence="2">Uncharacterized protein</fullName>
    </submittedName>
</protein>
<feature type="region of interest" description="Disordered" evidence="1">
    <location>
        <begin position="1"/>
        <end position="21"/>
    </location>
</feature>
<name>A0ABS8UWN3_DATST</name>
<accession>A0ABS8UWN3</accession>
<sequence length="105" mass="11176">MPCDAQKGWHKARREAPLSQRDKACAAALSPRVGRHATALDVAIACGDAAKASNAQKLDLPLQLGKETLNPKDTMSFQMVIPPFSAMTGLRPIPGSPRFVAPQNA</sequence>
<evidence type="ECO:0000313" key="3">
    <source>
        <dbReference type="Proteomes" id="UP000823775"/>
    </source>
</evidence>
<comment type="caution">
    <text evidence="2">The sequence shown here is derived from an EMBL/GenBank/DDBJ whole genome shotgun (WGS) entry which is preliminary data.</text>
</comment>
<reference evidence="2 3" key="1">
    <citation type="journal article" date="2021" name="BMC Genomics">
        <title>Datura genome reveals duplications of psychoactive alkaloid biosynthetic genes and high mutation rate following tissue culture.</title>
        <authorList>
            <person name="Rajewski A."/>
            <person name="Carter-House D."/>
            <person name="Stajich J."/>
            <person name="Litt A."/>
        </authorList>
    </citation>
    <scope>NUCLEOTIDE SEQUENCE [LARGE SCALE GENOMIC DNA]</scope>
    <source>
        <strain evidence="2">AR-01</strain>
    </source>
</reference>
<organism evidence="2 3">
    <name type="scientific">Datura stramonium</name>
    <name type="common">Jimsonweed</name>
    <name type="synonym">Common thornapple</name>
    <dbReference type="NCBI Taxonomy" id="4076"/>
    <lineage>
        <taxon>Eukaryota</taxon>
        <taxon>Viridiplantae</taxon>
        <taxon>Streptophyta</taxon>
        <taxon>Embryophyta</taxon>
        <taxon>Tracheophyta</taxon>
        <taxon>Spermatophyta</taxon>
        <taxon>Magnoliopsida</taxon>
        <taxon>eudicotyledons</taxon>
        <taxon>Gunneridae</taxon>
        <taxon>Pentapetalae</taxon>
        <taxon>asterids</taxon>
        <taxon>lamiids</taxon>
        <taxon>Solanales</taxon>
        <taxon>Solanaceae</taxon>
        <taxon>Solanoideae</taxon>
        <taxon>Datureae</taxon>
        <taxon>Datura</taxon>
    </lineage>
</organism>
<keyword evidence="3" id="KW-1185">Reference proteome</keyword>
<gene>
    <name evidence="2" type="ORF">HAX54_022368</name>
</gene>